<proteinExistence type="predicted"/>
<sequence>MTLKQGKAYEKNPFPRLPLKILELITDRLSPDDVLTFCCTSRDLSNHIVTLLYRHITLNSDTQLQYLINALYLHTSSNAKSFCHVTKSLTFCYRNIAINLQSLDIITRACPSLTTLDFFQSSWIWTTSRLAERYLTGATAAQTTNTYSGLIPYSRIENDLIIPKDAKRQRDIQAVILNAVCSTILHNHPHLTCLKMDLSTVQFERSNSARLHNCLCLLPTGLTELTLRVMSWELTMDDVECIHDRCPRLEALDLDYGNLDESGVAIPGYPSLERNHVLKKLSLNIDGEKKYFWPWLWYVGKKYGPQLASVHFNSPNCCADRIPLTLEQMAIVDTCAFTFAQQHASTLRSLELTNMMIFDGFWNHMKSSCDQSLLANVRMKNRYIAEESKAITIGSANSHLVRLSMLDYVKTWLHKLDLSVAGDAVKMDDILCAIRQCSRLTDLRVLGAHPLFQFVPLPSILDQCPRLHTYTMEMQRLLDTELWPTQHGLVSLKLENVAFKASHLNRALAALHSLRDLIIMGSSVSVSCDYSTTAKRTPAPKLTFLNPGMSLTIADLGHEFCRNDYYLAVESRGTALSSFWVAGNDDDRVTRFGAYSPKKPSFGRRYDDPDPFYFPKQHLYFVLTLSQHYPFRYLKVNKSVLIRKGSQVSHGSATHPVSLN</sequence>
<gene>
    <name evidence="2" type="ORF">DM01DRAFT_1381435</name>
</gene>
<dbReference type="AlphaFoldDB" id="A0A1X2GQ08"/>
<feature type="domain" description="F-box" evidence="1">
    <location>
        <begin position="15"/>
        <end position="49"/>
    </location>
</feature>
<keyword evidence="3" id="KW-1185">Reference proteome</keyword>
<dbReference type="OrthoDB" id="27842at2759"/>
<dbReference type="InterPro" id="IPR032675">
    <property type="entry name" value="LRR_dom_sf"/>
</dbReference>
<reference evidence="2 3" key="1">
    <citation type="submission" date="2016-07" db="EMBL/GenBank/DDBJ databases">
        <title>Pervasive Adenine N6-methylation of Active Genes in Fungi.</title>
        <authorList>
            <consortium name="DOE Joint Genome Institute"/>
            <person name="Mondo S.J."/>
            <person name="Dannebaum R.O."/>
            <person name="Kuo R.C."/>
            <person name="Labutti K."/>
            <person name="Haridas S."/>
            <person name="Kuo A."/>
            <person name="Salamov A."/>
            <person name="Ahrendt S.R."/>
            <person name="Lipzen A."/>
            <person name="Sullivan W."/>
            <person name="Andreopoulos W.B."/>
            <person name="Clum A."/>
            <person name="Lindquist E."/>
            <person name="Daum C."/>
            <person name="Ramamoorthy G.K."/>
            <person name="Gryganskyi A."/>
            <person name="Culley D."/>
            <person name="Magnuson J.K."/>
            <person name="James T.Y."/>
            <person name="O'Malley M.A."/>
            <person name="Stajich J.E."/>
            <person name="Spatafora J.W."/>
            <person name="Visel A."/>
            <person name="Grigoriev I.V."/>
        </authorList>
    </citation>
    <scope>NUCLEOTIDE SEQUENCE [LARGE SCALE GENOMIC DNA]</scope>
    <source>
        <strain evidence="2 3">NRRL 3301</strain>
    </source>
</reference>
<evidence type="ECO:0000313" key="2">
    <source>
        <dbReference type="EMBL" id="ORX58768.1"/>
    </source>
</evidence>
<organism evidence="2 3">
    <name type="scientific">Hesseltinella vesiculosa</name>
    <dbReference type="NCBI Taxonomy" id="101127"/>
    <lineage>
        <taxon>Eukaryota</taxon>
        <taxon>Fungi</taxon>
        <taxon>Fungi incertae sedis</taxon>
        <taxon>Mucoromycota</taxon>
        <taxon>Mucoromycotina</taxon>
        <taxon>Mucoromycetes</taxon>
        <taxon>Mucorales</taxon>
        <taxon>Cunninghamellaceae</taxon>
        <taxon>Hesseltinella</taxon>
    </lineage>
</organism>
<dbReference type="Proteomes" id="UP000242146">
    <property type="component" value="Unassembled WGS sequence"/>
</dbReference>
<evidence type="ECO:0000259" key="1">
    <source>
        <dbReference type="Pfam" id="PF00646"/>
    </source>
</evidence>
<accession>A0A1X2GQ08</accession>
<dbReference type="InterPro" id="IPR001810">
    <property type="entry name" value="F-box_dom"/>
</dbReference>
<name>A0A1X2GQ08_9FUNG</name>
<dbReference type="SUPFAM" id="SSF52047">
    <property type="entry name" value="RNI-like"/>
    <property type="match status" value="1"/>
</dbReference>
<dbReference type="Gene3D" id="3.80.10.10">
    <property type="entry name" value="Ribonuclease Inhibitor"/>
    <property type="match status" value="1"/>
</dbReference>
<dbReference type="Pfam" id="PF00646">
    <property type="entry name" value="F-box"/>
    <property type="match status" value="1"/>
</dbReference>
<protein>
    <recommendedName>
        <fullName evidence="1">F-box domain-containing protein</fullName>
    </recommendedName>
</protein>
<evidence type="ECO:0000313" key="3">
    <source>
        <dbReference type="Proteomes" id="UP000242146"/>
    </source>
</evidence>
<dbReference type="EMBL" id="MCGT01000006">
    <property type="protein sequence ID" value="ORX58768.1"/>
    <property type="molecule type" value="Genomic_DNA"/>
</dbReference>
<comment type="caution">
    <text evidence="2">The sequence shown here is derived from an EMBL/GenBank/DDBJ whole genome shotgun (WGS) entry which is preliminary data.</text>
</comment>